<name>A0A9Q0SHR2_SALVM</name>
<gene>
    <name evidence="1" type="ORF">OIU85_008799</name>
</gene>
<keyword evidence="2" id="KW-1185">Reference proteome</keyword>
<accession>A0A9Q0SHR2</accession>
<proteinExistence type="predicted"/>
<protein>
    <submittedName>
        <fullName evidence="1">Uncharacterized protein</fullName>
    </submittedName>
</protein>
<reference evidence="1" key="2">
    <citation type="journal article" date="2023" name="Int. J. Mol. Sci.">
        <title>De Novo Assembly and Annotation of 11 Diverse Shrub Willow (Salix) Genomes Reveals Novel Gene Organization in Sex-Linked Regions.</title>
        <authorList>
            <person name="Hyden B."/>
            <person name="Feng K."/>
            <person name="Yates T.B."/>
            <person name="Jawdy S."/>
            <person name="Cereghino C."/>
            <person name="Smart L.B."/>
            <person name="Muchero W."/>
        </authorList>
    </citation>
    <scope>NUCLEOTIDE SEQUENCE [LARGE SCALE GENOMIC DNA]</scope>
    <source>
        <tissue evidence="1">Shoot tip</tissue>
    </source>
</reference>
<dbReference type="EMBL" id="JAPFFL010000014">
    <property type="protein sequence ID" value="KAJ6678244.1"/>
    <property type="molecule type" value="Genomic_DNA"/>
</dbReference>
<comment type="caution">
    <text evidence="1">The sequence shown here is derived from an EMBL/GenBank/DDBJ whole genome shotgun (WGS) entry which is preliminary data.</text>
</comment>
<sequence length="86" mass="10130">MGPVCHLQVGELCSRVFQEGDLLRTFNNQIEEDRRIVISRSNLIELHKNLCIAAAYRPVEELLEEEKVIQFNFFFLHDLHSLLYRA</sequence>
<organism evidence="1 2">
    <name type="scientific">Salix viminalis</name>
    <name type="common">Common osier</name>
    <name type="synonym">Basket willow</name>
    <dbReference type="NCBI Taxonomy" id="40686"/>
    <lineage>
        <taxon>Eukaryota</taxon>
        <taxon>Viridiplantae</taxon>
        <taxon>Streptophyta</taxon>
        <taxon>Embryophyta</taxon>
        <taxon>Tracheophyta</taxon>
        <taxon>Spermatophyta</taxon>
        <taxon>Magnoliopsida</taxon>
        <taxon>eudicotyledons</taxon>
        <taxon>Gunneridae</taxon>
        <taxon>Pentapetalae</taxon>
        <taxon>rosids</taxon>
        <taxon>fabids</taxon>
        <taxon>Malpighiales</taxon>
        <taxon>Salicaceae</taxon>
        <taxon>Saliceae</taxon>
        <taxon>Salix</taxon>
    </lineage>
</organism>
<reference evidence="1" key="1">
    <citation type="submission" date="2022-11" db="EMBL/GenBank/DDBJ databases">
        <authorList>
            <person name="Hyden B.L."/>
            <person name="Feng K."/>
            <person name="Yates T."/>
            <person name="Jawdy S."/>
            <person name="Smart L.B."/>
            <person name="Muchero W."/>
        </authorList>
    </citation>
    <scope>NUCLEOTIDE SEQUENCE</scope>
    <source>
        <tissue evidence="1">Shoot tip</tissue>
    </source>
</reference>
<dbReference type="Proteomes" id="UP001151529">
    <property type="component" value="Chromosome 7"/>
</dbReference>
<dbReference type="AlphaFoldDB" id="A0A9Q0SHR2"/>
<evidence type="ECO:0000313" key="1">
    <source>
        <dbReference type="EMBL" id="KAJ6678244.1"/>
    </source>
</evidence>
<evidence type="ECO:0000313" key="2">
    <source>
        <dbReference type="Proteomes" id="UP001151529"/>
    </source>
</evidence>